<evidence type="ECO:0000256" key="1">
    <source>
        <dbReference type="SAM" id="MobiDB-lite"/>
    </source>
</evidence>
<evidence type="ECO:0000313" key="3">
    <source>
        <dbReference type="Proteomes" id="UP000185696"/>
    </source>
</evidence>
<dbReference type="AlphaFoldDB" id="A0A7Z1AWC5"/>
<reference evidence="2 3" key="1">
    <citation type="submission" date="2016-12" db="EMBL/GenBank/DDBJ databases">
        <title>The draft genome sequence of Actinophytocola xinjiangensis.</title>
        <authorList>
            <person name="Wang W."/>
            <person name="Yuan L."/>
        </authorList>
    </citation>
    <scope>NUCLEOTIDE SEQUENCE [LARGE SCALE GENOMIC DNA]</scope>
    <source>
        <strain evidence="2 3">CGMCC 4.4663</strain>
    </source>
</reference>
<dbReference type="RefSeq" id="WP_075135635.1">
    <property type="nucleotide sequence ID" value="NZ_MSIF01000014.1"/>
</dbReference>
<gene>
    <name evidence="2" type="ORF">BLA60_26080</name>
</gene>
<accession>A0A7Z1AWC5</accession>
<feature type="region of interest" description="Disordered" evidence="1">
    <location>
        <begin position="371"/>
        <end position="457"/>
    </location>
</feature>
<proteinExistence type="predicted"/>
<feature type="compositionally biased region" description="Polar residues" evidence="1">
    <location>
        <begin position="315"/>
        <end position="325"/>
    </location>
</feature>
<evidence type="ECO:0000313" key="2">
    <source>
        <dbReference type="EMBL" id="OLF07795.1"/>
    </source>
</evidence>
<protein>
    <recommendedName>
        <fullName evidence="4">PPE family protein</fullName>
    </recommendedName>
</protein>
<feature type="compositionally biased region" description="Gly residues" evidence="1">
    <location>
        <begin position="266"/>
        <end position="297"/>
    </location>
</feature>
<feature type="region of interest" description="Disordered" evidence="1">
    <location>
        <begin position="246"/>
        <end position="344"/>
    </location>
</feature>
<feature type="compositionally biased region" description="Gly residues" evidence="1">
    <location>
        <begin position="371"/>
        <end position="380"/>
    </location>
</feature>
<comment type="caution">
    <text evidence="2">The sequence shown here is derived from an EMBL/GenBank/DDBJ whole genome shotgun (WGS) entry which is preliminary data.</text>
</comment>
<feature type="region of interest" description="Disordered" evidence="1">
    <location>
        <begin position="1"/>
        <end position="36"/>
    </location>
</feature>
<feature type="compositionally biased region" description="Low complexity" evidence="1">
    <location>
        <begin position="332"/>
        <end position="344"/>
    </location>
</feature>
<sequence>MAPNGNNSGNSNGNNNDEHYDTQDYSGDNENPYGQWLPGLEELARHSAIATQSGELSDDVRMGDDRVIGNVPNWDGFSSQQLYAFATTDNAPDTADSLGRAFNDGGNRLAEAANGLFEAVTAIEGAWTGTASDSARGALAPLARAAGQAGQTAQMMGVQMSRQSTAAAAVRELPPPREFDAGQALRAGMAGGPAAMQADLKAQDEAAKEVKREQIRYLQAYTKAMSEVDAQTPSFVPPPTGRIKPTAGGSGSVHGALVQIPQTGDGSSGGGTSTGGPTGGYVGVNPGGQAGHPGSNGPGFASEEIDDLTIPGTLPGTSASGYTPTSAPPVAPGTGPAFGPSAGGPSMPAAGAGGFGGAFGNFGGTGLGGPGGTGAGGGAPASGQGPAARGLGPGMAPGGGRGMGPGGGMGAGGRRAEGDDDDEHDRPAYLVEGDPDSAFGNDQVSAPSVIGGDDDGA</sequence>
<feature type="compositionally biased region" description="Low complexity" evidence="1">
    <location>
        <begin position="1"/>
        <end position="15"/>
    </location>
</feature>
<evidence type="ECO:0008006" key="4">
    <source>
        <dbReference type="Google" id="ProtNLM"/>
    </source>
</evidence>
<name>A0A7Z1AWC5_9PSEU</name>
<dbReference type="Proteomes" id="UP000185696">
    <property type="component" value="Unassembled WGS sequence"/>
</dbReference>
<organism evidence="2 3">
    <name type="scientific">Actinophytocola xinjiangensis</name>
    <dbReference type="NCBI Taxonomy" id="485602"/>
    <lineage>
        <taxon>Bacteria</taxon>
        <taxon>Bacillati</taxon>
        <taxon>Actinomycetota</taxon>
        <taxon>Actinomycetes</taxon>
        <taxon>Pseudonocardiales</taxon>
        <taxon>Pseudonocardiaceae</taxon>
    </lineage>
</organism>
<feature type="compositionally biased region" description="Gly residues" evidence="1">
    <location>
        <begin position="391"/>
        <end position="413"/>
    </location>
</feature>
<keyword evidence="3" id="KW-1185">Reference proteome</keyword>
<dbReference type="InterPro" id="IPR038332">
    <property type="entry name" value="PPE_sf"/>
</dbReference>
<dbReference type="EMBL" id="MSIF01000014">
    <property type="protein sequence ID" value="OLF07795.1"/>
    <property type="molecule type" value="Genomic_DNA"/>
</dbReference>
<dbReference type="Gene3D" id="1.20.1260.20">
    <property type="entry name" value="PPE superfamily"/>
    <property type="match status" value="1"/>
</dbReference>
<dbReference type="OrthoDB" id="3553863at2"/>
<feature type="compositionally biased region" description="Low complexity" evidence="1">
    <location>
        <begin position="381"/>
        <end position="390"/>
    </location>
</feature>